<accession>A0A4R8ITE5</accession>
<dbReference type="RefSeq" id="WP_134081851.1">
    <property type="nucleotide sequence ID" value="NZ_SOQX01000002.1"/>
</dbReference>
<dbReference type="AlphaFoldDB" id="A0A4R8ITE5"/>
<sequence>MIISHKYKYIFLHTPKVAGSSIAVYLSQFLGDDDLMLDAWNDALNNRIPYNKRVFREINNEYGLQMISEALKRRENDGKLFERPVLDYALRKNIAKKLGTESVHAAAIQVAQYAPEEWSNYFKFAFLRNPYTHAVSFFRFNESAWSLAAGKENELFENNSNSNGQFKNFLRGVLYERNKGIQQNSLPERNYEIPGDKIYMIDGDIAVDYIGRFETLEADIEKISNIIKLPPSVIPFPHTKKNSPVNIRDIYDDESKALVEEIWSNVFRHFDYEFPL</sequence>
<organism evidence="1 2">
    <name type="scientific">Thiohalophilus thiocyanatoxydans</name>
    <dbReference type="NCBI Taxonomy" id="381308"/>
    <lineage>
        <taxon>Bacteria</taxon>
        <taxon>Pseudomonadati</taxon>
        <taxon>Pseudomonadota</taxon>
        <taxon>Gammaproteobacteria</taxon>
        <taxon>Thiohalomonadales</taxon>
        <taxon>Thiohalophilaceae</taxon>
        <taxon>Thiohalophilus</taxon>
    </lineage>
</organism>
<gene>
    <name evidence="1" type="ORF">EDC23_1056</name>
</gene>
<dbReference type="Proteomes" id="UP000294914">
    <property type="component" value="Unassembled WGS sequence"/>
</dbReference>
<protein>
    <submittedName>
        <fullName evidence="1">Sulfotransferase family protein</fullName>
    </submittedName>
</protein>
<dbReference type="InterPro" id="IPR027417">
    <property type="entry name" value="P-loop_NTPase"/>
</dbReference>
<keyword evidence="2" id="KW-1185">Reference proteome</keyword>
<dbReference type="EMBL" id="SOQX01000002">
    <property type="protein sequence ID" value="TDY02680.1"/>
    <property type="molecule type" value="Genomic_DNA"/>
</dbReference>
<dbReference type="Pfam" id="PF03567">
    <property type="entry name" value="Sulfotransfer_2"/>
    <property type="match status" value="1"/>
</dbReference>
<keyword evidence="1" id="KW-0808">Transferase</keyword>
<evidence type="ECO:0000313" key="2">
    <source>
        <dbReference type="Proteomes" id="UP000294914"/>
    </source>
</evidence>
<dbReference type="Gene3D" id="3.40.50.300">
    <property type="entry name" value="P-loop containing nucleotide triphosphate hydrolases"/>
    <property type="match status" value="1"/>
</dbReference>
<dbReference type="GO" id="GO:0016020">
    <property type="term" value="C:membrane"/>
    <property type="evidence" value="ECO:0007669"/>
    <property type="project" value="InterPro"/>
</dbReference>
<evidence type="ECO:0000313" key="1">
    <source>
        <dbReference type="EMBL" id="TDY02680.1"/>
    </source>
</evidence>
<comment type="caution">
    <text evidence="1">The sequence shown here is derived from an EMBL/GenBank/DDBJ whole genome shotgun (WGS) entry which is preliminary data.</text>
</comment>
<name>A0A4R8ITE5_9GAMM</name>
<reference evidence="1 2" key="1">
    <citation type="submission" date="2019-03" db="EMBL/GenBank/DDBJ databases">
        <title>Genomic Encyclopedia of Type Strains, Phase IV (KMG-IV): sequencing the most valuable type-strain genomes for metagenomic binning, comparative biology and taxonomic classification.</title>
        <authorList>
            <person name="Goeker M."/>
        </authorList>
    </citation>
    <scope>NUCLEOTIDE SEQUENCE [LARGE SCALE GENOMIC DNA]</scope>
    <source>
        <strain evidence="1 2">DSM 16326</strain>
    </source>
</reference>
<proteinExistence type="predicted"/>
<dbReference type="OrthoDB" id="288532at2"/>
<dbReference type="GO" id="GO:0008146">
    <property type="term" value="F:sulfotransferase activity"/>
    <property type="evidence" value="ECO:0007669"/>
    <property type="project" value="InterPro"/>
</dbReference>
<dbReference type="InterPro" id="IPR005331">
    <property type="entry name" value="Sulfotransferase"/>
</dbReference>